<feature type="transmembrane region" description="Helical" evidence="6">
    <location>
        <begin position="49"/>
        <end position="70"/>
    </location>
</feature>
<evidence type="ECO:0000256" key="2">
    <source>
        <dbReference type="ARBA" id="ARBA00022692"/>
    </source>
</evidence>
<name>A0A0J9V4X2_FUSO4</name>
<reference evidence="8" key="2">
    <citation type="journal article" date="2010" name="Nature">
        <title>Comparative genomics reveals mobile pathogenicity chromosomes in Fusarium.</title>
        <authorList>
            <person name="Ma L.J."/>
            <person name="van der Does H.C."/>
            <person name="Borkovich K.A."/>
            <person name="Coleman J.J."/>
            <person name="Daboussi M.J."/>
            <person name="Di Pietro A."/>
            <person name="Dufresne M."/>
            <person name="Freitag M."/>
            <person name="Grabherr M."/>
            <person name="Henrissat B."/>
            <person name="Houterman P.M."/>
            <person name="Kang S."/>
            <person name="Shim W.B."/>
            <person name="Woloshuk C."/>
            <person name="Xie X."/>
            <person name="Xu J.R."/>
            <person name="Antoniw J."/>
            <person name="Baker S.E."/>
            <person name="Bluhm B.H."/>
            <person name="Breakspear A."/>
            <person name="Brown D.W."/>
            <person name="Butchko R.A."/>
            <person name="Chapman S."/>
            <person name="Coulson R."/>
            <person name="Coutinho P.M."/>
            <person name="Danchin E.G."/>
            <person name="Diener A."/>
            <person name="Gale L.R."/>
            <person name="Gardiner D.M."/>
            <person name="Goff S."/>
            <person name="Hammond-Kosack K.E."/>
            <person name="Hilburn K."/>
            <person name="Hua-Van A."/>
            <person name="Jonkers W."/>
            <person name="Kazan K."/>
            <person name="Kodira C.D."/>
            <person name="Koehrsen M."/>
            <person name="Kumar L."/>
            <person name="Lee Y.H."/>
            <person name="Li L."/>
            <person name="Manners J.M."/>
            <person name="Miranda-Saavedra D."/>
            <person name="Mukherjee M."/>
            <person name="Park G."/>
            <person name="Park J."/>
            <person name="Park S.Y."/>
            <person name="Proctor R.H."/>
            <person name="Regev A."/>
            <person name="Ruiz-Roldan M.C."/>
            <person name="Sain D."/>
            <person name="Sakthikumar S."/>
            <person name="Sykes S."/>
            <person name="Schwartz D.C."/>
            <person name="Turgeon B.G."/>
            <person name="Wapinski I."/>
            <person name="Yoder O."/>
            <person name="Young S."/>
            <person name="Zeng Q."/>
            <person name="Zhou S."/>
            <person name="Galagan J."/>
            <person name="Cuomo C.A."/>
            <person name="Kistler H.C."/>
            <person name="Rep M."/>
        </authorList>
    </citation>
    <scope>NUCLEOTIDE SEQUENCE [LARGE SCALE GENOMIC DNA]</scope>
    <source>
        <strain evidence="8">4287</strain>
    </source>
</reference>
<keyword evidence="2 6" id="KW-0812">Transmembrane</keyword>
<dbReference type="KEGG" id="fox:FOXG_19626"/>
<keyword evidence="4 6" id="KW-0472">Membrane</keyword>
<dbReference type="VEuPathDB" id="FungiDB:FOXG_19626"/>
<evidence type="ECO:0000256" key="3">
    <source>
        <dbReference type="ARBA" id="ARBA00022989"/>
    </source>
</evidence>
<sequence length="171" mass="19158">MTFLLHYYRIMAVSNMRLVYLGVIIIVALWGASQAMMVSLQCIPLQAVWYTNGVINIVSDFTIMILPLPIVWKLNLPPSQKFLLSGIFGLGFFTIGVSILRLQYLTPQPDQTWWNVTAASWSLAELVSAITCACLPTLKPLLVRIKAWVPHLGKGDNTFTFKSRVGKKTQS</sequence>
<keyword evidence="3 6" id="KW-1133">Transmembrane helix</keyword>
<dbReference type="OrthoDB" id="10017208at2759"/>
<dbReference type="Pfam" id="PF20684">
    <property type="entry name" value="Fung_rhodopsin"/>
    <property type="match status" value="1"/>
</dbReference>
<feature type="transmembrane region" description="Helical" evidence="6">
    <location>
        <begin position="18"/>
        <end position="37"/>
    </location>
</feature>
<dbReference type="RefSeq" id="XP_018244335.1">
    <property type="nucleotide sequence ID" value="XM_018399887.1"/>
</dbReference>
<feature type="domain" description="Rhodopsin" evidence="7">
    <location>
        <begin position="2"/>
        <end position="143"/>
    </location>
</feature>
<dbReference type="InterPro" id="IPR049326">
    <property type="entry name" value="Rhodopsin_dom_fungi"/>
</dbReference>
<evidence type="ECO:0000256" key="5">
    <source>
        <dbReference type="ARBA" id="ARBA00038359"/>
    </source>
</evidence>
<evidence type="ECO:0000256" key="6">
    <source>
        <dbReference type="SAM" id="Phobius"/>
    </source>
</evidence>
<reference evidence="8" key="1">
    <citation type="submission" date="2007-04" db="EMBL/GenBank/DDBJ databases">
        <authorList>
            <consortium name="The Broad Institute Genome Sequencing Platform"/>
            <person name="Birren B."/>
            <person name="Lander E."/>
            <person name="Galagan J."/>
            <person name="Nusbaum C."/>
            <person name="Devon K."/>
            <person name="Ma L.-J."/>
            <person name="Jaffe D."/>
            <person name="Butler J."/>
            <person name="Alvarez P."/>
            <person name="Gnerre S."/>
            <person name="Grabherr M."/>
            <person name="Kleber M."/>
            <person name="Mauceli E."/>
            <person name="Brockman W."/>
            <person name="MacCallum I.A."/>
            <person name="Young S."/>
            <person name="LaButti K."/>
            <person name="DeCaprio D."/>
            <person name="Crawford M."/>
            <person name="Koehrsen M."/>
            <person name="Engels R."/>
            <person name="Montgomery P."/>
            <person name="Pearson M."/>
            <person name="Howarth C."/>
            <person name="Larson L."/>
            <person name="White J."/>
            <person name="O'Leary S."/>
            <person name="Kodira C."/>
            <person name="Zeng Q."/>
            <person name="Yandava C."/>
            <person name="Alvarado L."/>
            <person name="Kistler C."/>
            <person name="Shim W.-B."/>
            <person name="Kang S."/>
            <person name="Woloshuk C."/>
        </authorList>
    </citation>
    <scope>NUCLEOTIDE SEQUENCE</scope>
    <source>
        <strain evidence="8">4287</strain>
    </source>
</reference>
<dbReference type="GO" id="GO:0016020">
    <property type="term" value="C:membrane"/>
    <property type="evidence" value="ECO:0007669"/>
    <property type="project" value="UniProtKB-SubCell"/>
</dbReference>
<evidence type="ECO:0000313" key="9">
    <source>
        <dbReference type="Proteomes" id="UP000009097"/>
    </source>
</evidence>
<evidence type="ECO:0000256" key="1">
    <source>
        <dbReference type="ARBA" id="ARBA00004141"/>
    </source>
</evidence>
<dbReference type="InterPro" id="IPR052337">
    <property type="entry name" value="SAT4-like"/>
</dbReference>
<dbReference type="Proteomes" id="UP000009097">
    <property type="component" value="Unassembled WGS sequence"/>
</dbReference>
<dbReference type="AlphaFoldDB" id="A0A0J9V4X2"/>
<gene>
    <name evidence="8" type="ORF">FOXG_19626</name>
</gene>
<organism evidence="8 9">
    <name type="scientific">Fusarium oxysporum f. sp. lycopersici (strain 4287 / CBS 123668 / FGSC 9935 / NRRL 34936)</name>
    <name type="common">Fusarium vascular wilt of tomato</name>
    <dbReference type="NCBI Taxonomy" id="426428"/>
    <lineage>
        <taxon>Eukaryota</taxon>
        <taxon>Fungi</taxon>
        <taxon>Dikarya</taxon>
        <taxon>Ascomycota</taxon>
        <taxon>Pezizomycotina</taxon>
        <taxon>Sordariomycetes</taxon>
        <taxon>Hypocreomycetidae</taxon>
        <taxon>Hypocreales</taxon>
        <taxon>Nectriaceae</taxon>
        <taxon>Fusarium</taxon>
        <taxon>Fusarium oxysporum species complex</taxon>
    </lineage>
</organism>
<dbReference type="PANTHER" id="PTHR33048:SF47">
    <property type="entry name" value="INTEGRAL MEMBRANE PROTEIN-RELATED"/>
    <property type="match status" value="1"/>
</dbReference>
<proteinExistence type="inferred from homology"/>
<evidence type="ECO:0000259" key="7">
    <source>
        <dbReference type="Pfam" id="PF20684"/>
    </source>
</evidence>
<protein>
    <recommendedName>
        <fullName evidence="7">Rhodopsin domain-containing protein</fullName>
    </recommendedName>
</protein>
<dbReference type="GeneID" id="28960332"/>
<comment type="similarity">
    <text evidence="5">Belongs to the SAT4 family.</text>
</comment>
<accession>A0A0J9V4X2</accession>
<feature type="transmembrane region" description="Helical" evidence="6">
    <location>
        <begin position="82"/>
        <end position="104"/>
    </location>
</feature>
<comment type="subcellular location">
    <subcellularLocation>
        <location evidence="1">Membrane</location>
        <topology evidence="1">Multi-pass membrane protein</topology>
    </subcellularLocation>
</comment>
<evidence type="ECO:0000256" key="4">
    <source>
        <dbReference type="ARBA" id="ARBA00023136"/>
    </source>
</evidence>
<dbReference type="EMBL" id="DS231704">
    <property type="protein sequence ID" value="KNB06290.1"/>
    <property type="molecule type" value="Genomic_DNA"/>
</dbReference>
<dbReference type="PANTHER" id="PTHR33048">
    <property type="entry name" value="PTH11-LIKE INTEGRAL MEMBRANE PROTEIN (AFU_ORTHOLOGUE AFUA_5G11245)"/>
    <property type="match status" value="1"/>
</dbReference>
<evidence type="ECO:0000313" key="8">
    <source>
        <dbReference type="EMBL" id="KNB06290.1"/>
    </source>
</evidence>